<dbReference type="EC" id="6.1.1.1" evidence="4"/>
<keyword evidence="1 2" id="KW-0694">RNA-binding</keyword>
<evidence type="ECO:0000256" key="2">
    <source>
        <dbReference type="PROSITE-ProRule" id="PRU00182"/>
    </source>
</evidence>
<dbReference type="FunFam" id="3.10.290.10:FF:000014">
    <property type="entry name" value="Tyrosine--tRNA ligase"/>
    <property type="match status" value="1"/>
</dbReference>
<dbReference type="KEGG" id="mng:MNEG_5452"/>
<dbReference type="InterPro" id="IPR024088">
    <property type="entry name" value="Tyr-tRNA-ligase_bac-type"/>
</dbReference>
<gene>
    <name evidence="4" type="ORF">MNEG_5452</name>
</gene>
<protein>
    <submittedName>
        <fullName evidence="4">Tyrosyl-tRNA synthetase</fullName>
        <ecNumber evidence="4">6.1.1.1</ecNumber>
    </submittedName>
</protein>
<dbReference type="GO" id="GO:0005739">
    <property type="term" value="C:mitochondrion"/>
    <property type="evidence" value="ECO:0007669"/>
    <property type="project" value="TreeGrafter"/>
</dbReference>
<dbReference type="GO" id="GO:0004831">
    <property type="term" value="F:tyrosine-tRNA ligase activity"/>
    <property type="evidence" value="ECO:0007669"/>
    <property type="project" value="UniProtKB-EC"/>
</dbReference>
<dbReference type="SUPFAM" id="SSF52374">
    <property type="entry name" value="Nucleotidylyl transferase"/>
    <property type="match status" value="1"/>
</dbReference>
<dbReference type="PANTHER" id="PTHR11766">
    <property type="entry name" value="TYROSYL-TRNA SYNTHETASE"/>
    <property type="match status" value="1"/>
</dbReference>
<evidence type="ECO:0000259" key="3">
    <source>
        <dbReference type="Pfam" id="PF22421"/>
    </source>
</evidence>
<dbReference type="Proteomes" id="UP000054498">
    <property type="component" value="Unassembled WGS sequence"/>
</dbReference>
<dbReference type="GO" id="GO:0003723">
    <property type="term" value="F:RNA binding"/>
    <property type="evidence" value="ECO:0007669"/>
    <property type="project" value="UniProtKB-KW"/>
</dbReference>
<dbReference type="Gene3D" id="1.10.240.10">
    <property type="entry name" value="Tyrosyl-Transfer RNA Synthetase"/>
    <property type="match status" value="1"/>
</dbReference>
<dbReference type="PROSITE" id="PS50889">
    <property type="entry name" value="S4"/>
    <property type="match status" value="1"/>
</dbReference>
<keyword evidence="5" id="KW-1185">Reference proteome</keyword>
<evidence type="ECO:0000256" key="1">
    <source>
        <dbReference type="ARBA" id="ARBA00022884"/>
    </source>
</evidence>
<dbReference type="AlphaFoldDB" id="A0A0D2L6D2"/>
<sequence length="155" mass="16464">MLTFLPLEEIKGIEEAMAQPGYVPNTAQRRLAEALTEFVHGPEGLATALKATEALRPGAATELDAATLEAIAGDAPTCSLKREQVEGQLLVDVVVASGMLPSKGEVRRMVKNGGVYLNNAKVADDKRALTPADLIDGRLALLACGKKNKMLVRVE</sequence>
<organism evidence="4 5">
    <name type="scientific">Monoraphidium neglectum</name>
    <dbReference type="NCBI Taxonomy" id="145388"/>
    <lineage>
        <taxon>Eukaryota</taxon>
        <taxon>Viridiplantae</taxon>
        <taxon>Chlorophyta</taxon>
        <taxon>core chlorophytes</taxon>
        <taxon>Chlorophyceae</taxon>
        <taxon>CS clade</taxon>
        <taxon>Sphaeropleales</taxon>
        <taxon>Selenastraceae</taxon>
        <taxon>Monoraphidium</taxon>
    </lineage>
</organism>
<dbReference type="GO" id="GO:0043039">
    <property type="term" value="P:tRNA aminoacylation"/>
    <property type="evidence" value="ECO:0007669"/>
    <property type="project" value="TreeGrafter"/>
</dbReference>
<dbReference type="GO" id="GO:0005829">
    <property type="term" value="C:cytosol"/>
    <property type="evidence" value="ECO:0007669"/>
    <property type="project" value="TreeGrafter"/>
</dbReference>
<keyword evidence="4" id="KW-0436">Ligase</keyword>
<evidence type="ECO:0000313" key="4">
    <source>
        <dbReference type="EMBL" id="KIZ02509.1"/>
    </source>
</evidence>
<dbReference type="Gene3D" id="3.10.290.10">
    <property type="entry name" value="RNA-binding S4 domain"/>
    <property type="match status" value="1"/>
</dbReference>
<dbReference type="OrthoDB" id="337870at2759"/>
<dbReference type="STRING" id="145388.A0A0D2L6D2"/>
<dbReference type="InterPro" id="IPR054608">
    <property type="entry name" value="SYY-like_C"/>
</dbReference>
<name>A0A0D2L6D2_9CHLO</name>
<dbReference type="GO" id="GO:0009570">
    <property type="term" value="C:chloroplast stroma"/>
    <property type="evidence" value="ECO:0007669"/>
    <property type="project" value="TreeGrafter"/>
</dbReference>
<dbReference type="Pfam" id="PF22421">
    <property type="entry name" value="SYY_C-terminal"/>
    <property type="match status" value="1"/>
</dbReference>
<dbReference type="PANTHER" id="PTHR11766:SF0">
    <property type="entry name" value="TYROSINE--TRNA LIGASE, MITOCHONDRIAL"/>
    <property type="match status" value="1"/>
</dbReference>
<proteinExistence type="predicted"/>
<dbReference type="SUPFAM" id="SSF55174">
    <property type="entry name" value="Alpha-L RNA-binding motif"/>
    <property type="match status" value="1"/>
</dbReference>
<evidence type="ECO:0000313" key="5">
    <source>
        <dbReference type="Proteomes" id="UP000054498"/>
    </source>
</evidence>
<dbReference type="InterPro" id="IPR036986">
    <property type="entry name" value="S4_RNA-bd_sf"/>
</dbReference>
<feature type="domain" description="Tyrosine--tRNA ligase SYY-like C-terminal" evidence="3">
    <location>
        <begin position="69"/>
        <end position="152"/>
    </location>
</feature>
<dbReference type="EMBL" id="KK101032">
    <property type="protein sequence ID" value="KIZ02509.1"/>
    <property type="molecule type" value="Genomic_DNA"/>
</dbReference>
<accession>A0A0D2L6D2</accession>
<dbReference type="GeneID" id="25738329"/>
<dbReference type="RefSeq" id="XP_013901528.1">
    <property type="nucleotide sequence ID" value="XM_014046074.1"/>
</dbReference>
<keyword evidence="4" id="KW-0030">Aminoacyl-tRNA synthetase</keyword>
<reference evidence="4 5" key="1">
    <citation type="journal article" date="2013" name="BMC Genomics">
        <title>Reconstruction of the lipid metabolism for the microalga Monoraphidium neglectum from its genome sequence reveals characteristics suitable for biofuel production.</title>
        <authorList>
            <person name="Bogen C."/>
            <person name="Al-Dilaimi A."/>
            <person name="Albersmeier A."/>
            <person name="Wichmann J."/>
            <person name="Grundmann M."/>
            <person name="Rupp O."/>
            <person name="Lauersen K.J."/>
            <person name="Blifernez-Klassen O."/>
            <person name="Kalinowski J."/>
            <person name="Goesmann A."/>
            <person name="Mussgnug J.H."/>
            <person name="Kruse O."/>
        </authorList>
    </citation>
    <scope>NUCLEOTIDE SEQUENCE [LARGE SCALE GENOMIC DNA]</scope>
    <source>
        <strain evidence="4 5">SAG 48.87</strain>
    </source>
</reference>